<dbReference type="EMBL" id="LK022848">
    <property type="protein sequence ID" value="CDR17693.1"/>
    <property type="molecule type" value="Genomic_DNA"/>
</dbReference>
<dbReference type="HOGENOM" id="CLU_2738336_0_0_11"/>
<organism evidence="2">
    <name type="scientific">Streptomyces iranensis</name>
    <dbReference type="NCBI Taxonomy" id="576784"/>
    <lineage>
        <taxon>Bacteria</taxon>
        <taxon>Bacillati</taxon>
        <taxon>Actinomycetota</taxon>
        <taxon>Actinomycetes</taxon>
        <taxon>Kitasatosporales</taxon>
        <taxon>Streptomycetaceae</taxon>
        <taxon>Streptomyces</taxon>
        <taxon>Streptomyces violaceusniger group</taxon>
    </lineage>
</organism>
<name>A0A061A4E6_9ACTN</name>
<evidence type="ECO:0000313" key="2">
    <source>
        <dbReference type="EMBL" id="CDR17693.1"/>
    </source>
</evidence>
<gene>
    <name evidence="2" type="ORF">SIRAN9671</name>
</gene>
<dbReference type="AlphaFoldDB" id="A0A061A4E6"/>
<feature type="region of interest" description="Disordered" evidence="1">
    <location>
        <begin position="1"/>
        <end position="23"/>
    </location>
</feature>
<protein>
    <submittedName>
        <fullName evidence="2">Uncharacterized protein</fullName>
    </submittedName>
</protein>
<sequence>MGRLWRLSGAMPQLRRRSPPSPLLGSLVDHTGLSPREVIGQAIAKAQAHPAGPWYVRRDLGSAAAAQTDLT</sequence>
<reference evidence="2" key="1">
    <citation type="submission" date="2014-05" db="EMBL/GenBank/DDBJ databases">
        <authorList>
            <person name="Horn Fabian"/>
        </authorList>
    </citation>
    <scope>NUCLEOTIDE SEQUENCE</scope>
</reference>
<accession>A0A061A4E6</accession>
<evidence type="ECO:0000256" key="1">
    <source>
        <dbReference type="SAM" id="MobiDB-lite"/>
    </source>
</evidence>
<proteinExistence type="predicted"/>